<evidence type="ECO:0000256" key="1">
    <source>
        <dbReference type="SAM" id="SignalP"/>
    </source>
</evidence>
<dbReference type="STRING" id="1549855.AY555_02010"/>
<evidence type="ECO:0000313" key="3">
    <source>
        <dbReference type="EMBL" id="AMW34151.1"/>
    </source>
</evidence>
<dbReference type="Pfam" id="PF13499">
    <property type="entry name" value="EF-hand_7"/>
    <property type="match status" value="1"/>
</dbReference>
<feature type="domain" description="EF-hand" evidence="2">
    <location>
        <begin position="52"/>
        <end position="87"/>
    </location>
</feature>
<name>A0A143DBN1_9PROT</name>
<dbReference type="AlphaFoldDB" id="A0A143DBN1"/>
<feature type="chain" id="PRO_5007507957" description="EF-hand domain-containing protein" evidence="1">
    <location>
        <begin position="27"/>
        <end position="165"/>
    </location>
</feature>
<dbReference type="EMBL" id="CP014525">
    <property type="protein sequence ID" value="AMW34151.1"/>
    <property type="molecule type" value="Genomic_DNA"/>
</dbReference>
<organism evidence="3 4">
    <name type="scientific">Haematospirillum jordaniae</name>
    <dbReference type="NCBI Taxonomy" id="1549855"/>
    <lineage>
        <taxon>Bacteria</taxon>
        <taxon>Pseudomonadati</taxon>
        <taxon>Pseudomonadota</taxon>
        <taxon>Alphaproteobacteria</taxon>
        <taxon>Rhodospirillales</taxon>
        <taxon>Novispirillaceae</taxon>
        <taxon>Haematospirillum</taxon>
    </lineage>
</organism>
<dbReference type="SUPFAM" id="SSF47473">
    <property type="entry name" value="EF-hand"/>
    <property type="match status" value="2"/>
</dbReference>
<dbReference type="Gene3D" id="1.10.238.10">
    <property type="entry name" value="EF-hand"/>
    <property type="match status" value="2"/>
</dbReference>
<dbReference type="InterPro" id="IPR011992">
    <property type="entry name" value="EF-hand-dom_pair"/>
</dbReference>
<dbReference type="Proteomes" id="UP000076066">
    <property type="component" value="Chromosome"/>
</dbReference>
<gene>
    <name evidence="3" type="ORF">AY555_02010</name>
</gene>
<sequence>MRVRNLAFFIGSFVSCFSLLSSQVLSSPYEDRAEAILRVFDPSHDGIIARDERSAVRNARFHHLDGDHSGFLDRAEWMQGYRSSPDHLWVHPKNETMREKHHVWMYRAIDLNQDGLLTLDEFMSYDDGLEAFDLDRDGRISRDEISSVLRNNAERPRVCDHREEK</sequence>
<keyword evidence="4" id="KW-1185">Reference proteome</keyword>
<dbReference type="GO" id="GO:0005509">
    <property type="term" value="F:calcium ion binding"/>
    <property type="evidence" value="ECO:0007669"/>
    <property type="project" value="InterPro"/>
</dbReference>
<proteinExistence type="predicted"/>
<dbReference type="PROSITE" id="PS51257">
    <property type="entry name" value="PROKAR_LIPOPROTEIN"/>
    <property type="match status" value="1"/>
</dbReference>
<dbReference type="PROSITE" id="PS50222">
    <property type="entry name" value="EF_HAND_2"/>
    <property type="match status" value="2"/>
</dbReference>
<feature type="domain" description="EF-hand" evidence="2">
    <location>
        <begin position="120"/>
        <end position="155"/>
    </location>
</feature>
<dbReference type="KEGG" id="hjo:AY555_02010"/>
<keyword evidence="1" id="KW-0732">Signal</keyword>
<dbReference type="InterPro" id="IPR002048">
    <property type="entry name" value="EF_hand_dom"/>
</dbReference>
<evidence type="ECO:0000313" key="4">
    <source>
        <dbReference type="Proteomes" id="UP000076066"/>
    </source>
</evidence>
<accession>A0A143DBN1</accession>
<dbReference type="PROSITE" id="PS00018">
    <property type="entry name" value="EF_HAND_1"/>
    <property type="match status" value="2"/>
</dbReference>
<dbReference type="InterPro" id="IPR018247">
    <property type="entry name" value="EF_Hand_1_Ca_BS"/>
</dbReference>
<evidence type="ECO:0000259" key="2">
    <source>
        <dbReference type="PROSITE" id="PS50222"/>
    </source>
</evidence>
<protein>
    <recommendedName>
        <fullName evidence="2">EF-hand domain-containing protein</fullName>
    </recommendedName>
</protein>
<dbReference type="Pfam" id="PF13202">
    <property type="entry name" value="EF-hand_5"/>
    <property type="match status" value="1"/>
</dbReference>
<feature type="signal peptide" evidence="1">
    <location>
        <begin position="1"/>
        <end position="26"/>
    </location>
</feature>
<reference evidence="3 4" key="1">
    <citation type="submission" date="2016-02" db="EMBL/GenBank/DDBJ databases">
        <title>Complete Genome of H5569, the type strain of the newly described species Haematospirillium jordaniae.</title>
        <authorList>
            <person name="Nicholson A.C."/>
            <person name="Humrighouse B.W."/>
            <person name="Loparov V."/>
            <person name="McQuiston J.R."/>
        </authorList>
    </citation>
    <scope>NUCLEOTIDE SEQUENCE [LARGE SCALE GENOMIC DNA]</scope>
    <source>
        <strain evidence="3 4">H5569</strain>
    </source>
</reference>